<dbReference type="EMBL" id="HACG01053523">
    <property type="protein sequence ID" value="CEL00394.1"/>
    <property type="molecule type" value="Transcribed_RNA"/>
</dbReference>
<reference evidence="1" key="1">
    <citation type="submission" date="2014-12" db="EMBL/GenBank/DDBJ databases">
        <title>Insight into the proteome of Arion vulgaris.</title>
        <authorList>
            <person name="Aradska J."/>
            <person name="Bulat T."/>
            <person name="Smidak R."/>
            <person name="Sarate P."/>
            <person name="Gangsoo J."/>
            <person name="Sialana F."/>
            <person name="Bilban M."/>
            <person name="Lubec G."/>
        </authorList>
    </citation>
    <scope>NUCLEOTIDE SEQUENCE</scope>
    <source>
        <tissue evidence="1">Skin</tissue>
    </source>
</reference>
<feature type="non-terminal residue" evidence="1">
    <location>
        <position position="1"/>
    </location>
</feature>
<accession>A0A0B7C4K8</accession>
<feature type="non-terminal residue" evidence="1">
    <location>
        <position position="73"/>
    </location>
</feature>
<organism evidence="1">
    <name type="scientific">Arion vulgaris</name>
    <dbReference type="NCBI Taxonomy" id="1028688"/>
    <lineage>
        <taxon>Eukaryota</taxon>
        <taxon>Metazoa</taxon>
        <taxon>Spiralia</taxon>
        <taxon>Lophotrochozoa</taxon>
        <taxon>Mollusca</taxon>
        <taxon>Gastropoda</taxon>
        <taxon>Heterobranchia</taxon>
        <taxon>Euthyneura</taxon>
        <taxon>Panpulmonata</taxon>
        <taxon>Eupulmonata</taxon>
        <taxon>Stylommatophora</taxon>
        <taxon>Helicina</taxon>
        <taxon>Arionoidea</taxon>
        <taxon>Arionidae</taxon>
        <taxon>Arion</taxon>
    </lineage>
</organism>
<sequence>SERELLEQTKDPNQLANLASSYLTRHISVHTDVVMSIELTDDIFKMMQEIAHHRRDILRHFLSEVISEVIDEE</sequence>
<evidence type="ECO:0000313" key="1">
    <source>
        <dbReference type="EMBL" id="CEL00394.1"/>
    </source>
</evidence>
<name>A0A0B7C4K8_9EUPU</name>
<protein>
    <submittedName>
        <fullName evidence="1">Uncharacterized protein</fullName>
    </submittedName>
</protein>
<gene>
    <name evidence="1" type="primary">ORF223596</name>
</gene>
<proteinExistence type="predicted"/>
<dbReference type="AlphaFoldDB" id="A0A0B7C4K8"/>